<evidence type="ECO:0000256" key="1">
    <source>
        <dbReference type="SAM" id="Phobius"/>
    </source>
</evidence>
<reference evidence="2 3" key="1">
    <citation type="journal article" date="2021" name="Nat. Commun.">
        <title>Isolation of a member of the candidate phylum Atribacteria reveals a unique cell membrane structure.</title>
        <authorList>
            <person name="Taiki K."/>
            <person name="Nobu M.K."/>
            <person name="Kusada H."/>
            <person name="Meng X.-Y."/>
            <person name="Hosoki N."/>
            <person name="Uematsu K."/>
            <person name="Yoshioka H."/>
            <person name="Kamagata Y."/>
            <person name="Tamaki H."/>
        </authorList>
    </citation>
    <scope>NUCLEOTIDE SEQUENCE [LARGE SCALE GENOMIC DNA]</scope>
    <source>
        <strain evidence="2 3">RT761</strain>
    </source>
</reference>
<sequence>MAKNQRRKLKSKIIYKGFTKINDIHFDWNIKPDGFFNGFPVPPFVSWKINIDRISSFNRNILQSNQQIVWIGKDDVIQFLECLYTESESVQSNQSYLFCSSSHPEYLHKLSHSVDLLDTIFVVLGRTLDELDLVKLVVMLNEGKRVFVGPEVGIMSEFARLLLFPFYPVENENCRFWHHSELLYLPLHSMNLPIKDMVEGCEEGFSSCRDEAMSTAQIIHQIQLKGIQRLYFVANSYPVYSLLKALEPLLEESLNGENQCFKIKIITLESLKSSYLEHILSCDDRDVFFILNHSTPSQHLQAPINFPQKVKEDSYLGKELQFLDKQSFSDYDSATLEALQYQIKKNESSFIHLQYPKNDFYALGLLVAYFYYFACYSSWLRGYDVLNDPPFAEFDRLIWKFIKKQ</sequence>
<organism evidence="2 3">
    <name type="scientific">Atribacter laminatus</name>
    <dbReference type="NCBI Taxonomy" id="2847778"/>
    <lineage>
        <taxon>Bacteria</taxon>
        <taxon>Pseudomonadati</taxon>
        <taxon>Atribacterota</taxon>
        <taxon>Atribacteria</taxon>
        <taxon>Atribacterales</taxon>
        <taxon>Atribacteraceae</taxon>
        <taxon>Atribacter</taxon>
    </lineage>
</organism>
<name>A0A7T1F3W9_ATRLM</name>
<dbReference type="SUPFAM" id="SSF53697">
    <property type="entry name" value="SIS domain"/>
    <property type="match status" value="1"/>
</dbReference>
<dbReference type="GO" id="GO:1901135">
    <property type="term" value="P:carbohydrate derivative metabolic process"/>
    <property type="evidence" value="ECO:0007669"/>
    <property type="project" value="InterPro"/>
</dbReference>
<keyword evidence="3" id="KW-1185">Reference proteome</keyword>
<keyword evidence="1" id="KW-0812">Transmembrane</keyword>
<keyword evidence="1" id="KW-1133">Transmembrane helix</keyword>
<evidence type="ECO:0000313" key="2">
    <source>
        <dbReference type="EMBL" id="QPM69533.1"/>
    </source>
</evidence>
<dbReference type="Proteomes" id="UP000594463">
    <property type="component" value="Chromosome"/>
</dbReference>
<evidence type="ECO:0000313" key="3">
    <source>
        <dbReference type="Proteomes" id="UP000594463"/>
    </source>
</evidence>
<dbReference type="KEGG" id="alam:RT761_02766"/>
<dbReference type="EMBL" id="CP065383">
    <property type="protein sequence ID" value="QPM69533.1"/>
    <property type="molecule type" value="Genomic_DNA"/>
</dbReference>
<dbReference type="InterPro" id="IPR046348">
    <property type="entry name" value="SIS_dom_sf"/>
</dbReference>
<proteinExistence type="predicted"/>
<dbReference type="Gene3D" id="3.40.50.10490">
    <property type="entry name" value="Glucose-6-phosphate isomerase like protein, domain 1"/>
    <property type="match status" value="2"/>
</dbReference>
<protein>
    <submittedName>
        <fullName evidence="2">Uncharacterized protein</fullName>
    </submittedName>
</protein>
<dbReference type="AlphaFoldDB" id="A0A7T1F3W9"/>
<dbReference type="GO" id="GO:0097367">
    <property type="term" value="F:carbohydrate derivative binding"/>
    <property type="evidence" value="ECO:0007669"/>
    <property type="project" value="InterPro"/>
</dbReference>
<gene>
    <name evidence="2" type="ORF">RT761_02766</name>
</gene>
<keyword evidence="1" id="KW-0472">Membrane</keyword>
<accession>A0A7T1F3W9</accession>
<feature type="transmembrane region" description="Helical" evidence="1">
    <location>
        <begin position="360"/>
        <end position="379"/>
    </location>
</feature>
<dbReference type="RefSeq" id="WP_218112009.1">
    <property type="nucleotide sequence ID" value="NZ_CP065383.1"/>
</dbReference>